<dbReference type="InterPro" id="IPR011611">
    <property type="entry name" value="PfkB_dom"/>
</dbReference>
<dbReference type="GO" id="GO:0004747">
    <property type="term" value="F:ribokinase activity"/>
    <property type="evidence" value="ECO:0007669"/>
    <property type="project" value="UniProtKB-EC"/>
</dbReference>
<dbReference type="EC" id="2.7.1.15" evidence="4"/>
<dbReference type="GO" id="GO:0005829">
    <property type="term" value="C:cytosol"/>
    <property type="evidence" value="ECO:0007669"/>
    <property type="project" value="TreeGrafter"/>
</dbReference>
<dbReference type="InterPro" id="IPR002173">
    <property type="entry name" value="Carboh/pur_kinase_PfkB_CS"/>
</dbReference>
<reference evidence="4 5" key="1">
    <citation type="submission" date="2015-10" db="EMBL/GenBank/DDBJ databases">
        <title>Transcriptomic analysis of a linuron degrading triple-species bacterial consortium.</title>
        <authorList>
            <person name="Albers P."/>
        </authorList>
    </citation>
    <scope>NUCLEOTIDE SEQUENCE [LARGE SCALE GENOMIC DNA]</scope>
    <source>
        <strain evidence="4 5">WDL6</strain>
    </source>
</reference>
<protein>
    <submittedName>
        <fullName evidence="4">Ribokinase</fullName>
        <ecNumber evidence="4">2.7.1.15</ecNumber>
    </submittedName>
</protein>
<feature type="domain" description="Carbohydrate kinase PfkB" evidence="3">
    <location>
        <begin position="30"/>
        <end position="202"/>
    </location>
</feature>
<gene>
    <name evidence="4" type="ORF">APY04_0671</name>
</gene>
<evidence type="ECO:0000313" key="5">
    <source>
        <dbReference type="Proteomes" id="UP000059074"/>
    </source>
</evidence>
<dbReference type="PANTHER" id="PTHR10584">
    <property type="entry name" value="SUGAR KINASE"/>
    <property type="match status" value="1"/>
</dbReference>
<dbReference type="Proteomes" id="UP000059074">
    <property type="component" value="Unassembled WGS sequence"/>
</dbReference>
<evidence type="ECO:0000313" key="4">
    <source>
        <dbReference type="EMBL" id="KWT71009.1"/>
    </source>
</evidence>
<keyword evidence="5" id="KW-1185">Reference proteome</keyword>
<proteinExistence type="predicted"/>
<dbReference type="Gene3D" id="3.40.1190.20">
    <property type="match status" value="1"/>
</dbReference>
<comment type="caution">
    <text evidence="4">The sequence shown here is derived from an EMBL/GenBank/DDBJ whole genome shotgun (WGS) entry which is preliminary data.</text>
</comment>
<dbReference type="InterPro" id="IPR029056">
    <property type="entry name" value="Ribokinase-like"/>
</dbReference>
<dbReference type="STRING" id="121290.APY04_0671"/>
<keyword evidence="2 4" id="KW-0418">Kinase</keyword>
<accession>A0A125NVU8</accession>
<evidence type="ECO:0000256" key="1">
    <source>
        <dbReference type="ARBA" id="ARBA00022679"/>
    </source>
</evidence>
<dbReference type="PANTHER" id="PTHR10584:SF166">
    <property type="entry name" value="RIBOKINASE"/>
    <property type="match status" value="1"/>
</dbReference>
<name>A0A125NVU8_HYPSL</name>
<keyword evidence="1 4" id="KW-0808">Transferase</keyword>
<dbReference type="Pfam" id="PF00294">
    <property type="entry name" value="PfkB"/>
    <property type="match status" value="2"/>
</dbReference>
<dbReference type="PROSITE" id="PS00583">
    <property type="entry name" value="PFKB_KINASES_1"/>
    <property type="match status" value="1"/>
</dbReference>
<dbReference type="PATRIC" id="fig|121290.4.peg.1143"/>
<dbReference type="EMBL" id="LMTR01000027">
    <property type="protein sequence ID" value="KWT71009.1"/>
    <property type="molecule type" value="Genomic_DNA"/>
</dbReference>
<dbReference type="AlphaFoldDB" id="A0A125NVU8"/>
<dbReference type="RefSeq" id="WP_245281796.1">
    <property type="nucleotide sequence ID" value="NZ_LMTR01000027.1"/>
</dbReference>
<evidence type="ECO:0000259" key="3">
    <source>
        <dbReference type="Pfam" id="PF00294"/>
    </source>
</evidence>
<dbReference type="SUPFAM" id="SSF53613">
    <property type="entry name" value="Ribokinase-like"/>
    <property type="match status" value="1"/>
</dbReference>
<feature type="domain" description="Carbohydrate kinase PfkB" evidence="3">
    <location>
        <begin position="246"/>
        <end position="330"/>
    </location>
</feature>
<organism evidence="4 5">
    <name type="scientific">Hyphomicrobium sulfonivorans</name>
    <dbReference type="NCBI Taxonomy" id="121290"/>
    <lineage>
        <taxon>Bacteria</taxon>
        <taxon>Pseudomonadati</taxon>
        <taxon>Pseudomonadota</taxon>
        <taxon>Alphaproteobacteria</taxon>
        <taxon>Hyphomicrobiales</taxon>
        <taxon>Hyphomicrobiaceae</taxon>
        <taxon>Hyphomicrobium</taxon>
    </lineage>
</organism>
<evidence type="ECO:0000256" key="2">
    <source>
        <dbReference type="ARBA" id="ARBA00022777"/>
    </source>
</evidence>
<sequence length="368" mass="39023">MVDTIAIIESDRIERMSMLNADTSFLLLEEGRKTEALDVFTYAGGGAVNTSVALSRLGFDTSILVKLGRDTRADFLLTRLSDEGVSTRWVIRDADAPTGASVIVSSHDRNAAVFTFRGANTLLSPGDLTASAFAVDLVYISSLSNRSADCFPTIVEKAKANGALVAVNAGVRQLSVRSGTFLESLKKIDILAINRREAEALVPGLVAQFGEGGPTPPLEAGEQPPPLLARGLLGGGYEMSLPAFFKALHSLGTTYVMLTDGLGGAFVSENDTLIYCPAADTTVASTTGAGDAMASTFAAFIALRQPIDVALRAATINASCVVAYIDTQTGLMRREALDARVNANSRLRIRKWRMQPSRIANENTAVKG</sequence>